<evidence type="ECO:0000313" key="1">
    <source>
        <dbReference type="EMBL" id="KJK46387.1"/>
    </source>
</evidence>
<dbReference type="AlphaFoldDB" id="A0A0F0GWJ4"/>
<evidence type="ECO:0008006" key="3">
    <source>
        <dbReference type="Google" id="ProtNLM"/>
    </source>
</evidence>
<keyword evidence="2" id="KW-1185">Reference proteome</keyword>
<dbReference type="Proteomes" id="UP000033393">
    <property type="component" value="Unassembled WGS sequence"/>
</dbReference>
<dbReference type="Gene3D" id="1.10.510.10">
    <property type="entry name" value="Transferase(Phosphotransferase) domain 1"/>
    <property type="match status" value="1"/>
</dbReference>
<organism evidence="1 2">
    <name type="scientific">Lentzea aerocolonigenes</name>
    <name type="common">Lechevalieria aerocolonigenes</name>
    <name type="synonym">Saccharothrix aerocolonigenes</name>
    <dbReference type="NCBI Taxonomy" id="68170"/>
    <lineage>
        <taxon>Bacteria</taxon>
        <taxon>Bacillati</taxon>
        <taxon>Actinomycetota</taxon>
        <taxon>Actinomycetes</taxon>
        <taxon>Pseudonocardiales</taxon>
        <taxon>Pseudonocardiaceae</taxon>
        <taxon>Lentzea</taxon>
    </lineage>
</organism>
<gene>
    <name evidence="1" type="ORF">UK23_23510</name>
</gene>
<dbReference type="EMBL" id="JYJG01000171">
    <property type="protein sequence ID" value="KJK46387.1"/>
    <property type="molecule type" value="Genomic_DNA"/>
</dbReference>
<sequence length="274" mass="30178">MRDWLAQQSDAELISLLERGRALGSGAGGGPVLLDVDGTPVFAKRVPLTDRELTRPFSTANLFGLPVICQFGIGSPGFGAWRELAANQLVSGTLGFPALHHFRVLPGRPPVAPLYADIDKASARLGGSREIRARFTELAAATHSLVLFFDHIPFAIREWLTVERVPELERQLTELVAVLRARDLLHLDIHLGNIRSDGSRVYLADFGLATSPRFDLDPVEREFARVHAGHDAELVAVHLFNYLKEAGVTESELLTRLEPTATRLNAFYARLMGQ</sequence>
<dbReference type="PATRIC" id="fig|68170.10.peg.5944"/>
<proteinExistence type="predicted"/>
<dbReference type="RefSeq" id="WP_045313772.1">
    <property type="nucleotide sequence ID" value="NZ_JYJG01000171.1"/>
</dbReference>
<protein>
    <recommendedName>
        <fullName evidence="3">Protein kinase domain-containing protein</fullName>
    </recommendedName>
</protein>
<name>A0A0F0GWJ4_LENAE</name>
<dbReference type="SUPFAM" id="SSF56112">
    <property type="entry name" value="Protein kinase-like (PK-like)"/>
    <property type="match status" value="2"/>
</dbReference>
<dbReference type="InterPro" id="IPR011009">
    <property type="entry name" value="Kinase-like_dom_sf"/>
</dbReference>
<comment type="caution">
    <text evidence="1">The sequence shown here is derived from an EMBL/GenBank/DDBJ whole genome shotgun (WGS) entry which is preliminary data.</text>
</comment>
<accession>A0A0F0GWJ4</accession>
<evidence type="ECO:0000313" key="2">
    <source>
        <dbReference type="Proteomes" id="UP000033393"/>
    </source>
</evidence>
<reference evidence="1 2" key="1">
    <citation type="submission" date="2015-02" db="EMBL/GenBank/DDBJ databases">
        <authorList>
            <person name="Ju K.-S."/>
            <person name="Doroghazi J.R."/>
            <person name="Metcalf W."/>
        </authorList>
    </citation>
    <scope>NUCLEOTIDE SEQUENCE [LARGE SCALE GENOMIC DNA]</scope>
    <source>
        <strain evidence="1 2">NRRL B-16140</strain>
    </source>
</reference>